<reference evidence="3" key="1">
    <citation type="submission" date="2023-08" db="EMBL/GenBank/DDBJ databases">
        <authorList>
            <person name="Messyasz A."/>
            <person name="Mannisto M.K."/>
            <person name="Kerkhof L.J."/>
            <person name="Haggblom M."/>
        </authorList>
    </citation>
    <scope>NUCLEOTIDE SEQUENCE</scope>
    <source>
        <strain evidence="3">M8UP39</strain>
    </source>
</reference>
<gene>
    <name evidence="3" type="ORF">RBB81_08430</name>
</gene>
<evidence type="ECO:0000256" key="1">
    <source>
        <dbReference type="SAM" id="SignalP"/>
    </source>
</evidence>
<dbReference type="InterPro" id="IPR032710">
    <property type="entry name" value="NTF2-like_dom_sf"/>
</dbReference>
<dbReference type="InterPro" id="IPR037401">
    <property type="entry name" value="SnoaL-like"/>
</dbReference>
<dbReference type="RefSeq" id="WP_353073381.1">
    <property type="nucleotide sequence ID" value="NZ_CP132938.1"/>
</dbReference>
<evidence type="ECO:0000259" key="2">
    <source>
        <dbReference type="Pfam" id="PF13474"/>
    </source>
</evidence>
<dbReference type="KEGG" id="tgi:RBB81_08430"/>
<dbReference type="Gene3D" id="3.10.450.50">
    <property type="match status" value="1"/>
</dbReference>
<dbReference type="AlphaFoldDB" id="A0AAU7Z643"/>
<dbReference type="EMBL" id="CP132938">
    <property type="protein sequence ID" value="XCB23940.1"/>
    <property type="molecule type" value="Genomic_DNA"/>
</dbReference>
<sequence>MKLTKVLFCAVAILALGVLPLSGQMSGQMSGNGQTHTKPTESERNELLTVRLLVWNSYFDNDQKQLKKLIGEDFLTINPGEEHWQDKAEFLAGAQHFAEHHGKLVSLDFPKTEIQEFGDVAVLYSLVRITMESDGKRESLNCRSTEVFHKREGQWVNTGAHVDSGR</sequence>
<keyword evidence="1" id="KW-0732">Signal</keyword>
<dbReference type="Pfam" id="PF13474">
    <property type="entry name" value="SnoaL_3"/>
    <property type="match status" value="1"/>
</dbReference>
<feature type="chain" id="PRO_5043515495" evidence="1">
    <location>
        <begin position="28"/>
        <end position="166"/>
    </location>
</feature>
<reference evidence="3" key="2">
    <citation type="journal article" date="2024" name="Environ. Microbiol.">
        <title>Genome analysis and description of Tunturibacter gen. nov. expands the diversity of Terriglobia in tundra soils.</title>
        <authorList>
            <person name="Messyasz A."/>
            <person name="Mannisto M.K."/>
            <person name="Kerkhof L.J."/>
            <person name="Haggblom M.M."/>
        </authorList>
    </citation>
    <scope>NUCLEOTIDE SEQUENCE</scope>
    <source>
        <strain evidence="3">M8UP39</strain>
    </source>
</reference>
<organism evidence="3">
    <name type="scientific">Tunturiibacter gelidiferens</name>
    <dbReference type="NCBI Taxonomy" id="3069689"/>
    <lineage>
        <taxon>Bacteria</taxon>
        <taxon>Pseudomonadati</taxon>
        <taxon>Acidobacteriota</taxon>
        <taxon>Terriglobia</taxon>
        <taxon>Terriglobales</taxon>
        <taxon>Acidobacteriaceae</taxon>
        <taxon>Tunturiibacter</taxon>
    </lineage>
</organism>
<proteinExistence type="predicted"/>
<name>A0AAU7Z643_9BACT</name>
<evidence type="ECO:0000313" key="3">
    <source>
        <dbReference type="EMBL" id="XCB23940.1"/>
    </source>
</evidence>
<dbReference type="SUPFAM" id="SSF54427">
    <property type="entry name" value="NTF2-like"/>
    <property type="match status" value="1"/>
</dbReference>
<feature type="signal peptide" evidence="1">
    <location>
        <begin position="1"/>
        <end position="27"/>
    </location>
</feature>
<feature type="domain" description="SnoaL-like" evidence="2">
    <location>
        <begin position="60"/>
        <end position="156"/>
    </location>
</feature>
<accession>A0AAU7Z643</accession>
<protein>
    <submittedName>
        <fullName evidence="3">Nuclear transport factor 2 family protein</fullName>
    </submittedName>
</protein>